<evidence type="ECO:0000256" key="12">
    <source>
        <dbReference type="ARBA" id="ARBA00023163"/>
    </source>
</evidence>
<dbReference type="InterPro" id="IPR009057">
    <property type="entry name" value="Homeodomain-like_sf"/>
</dbReference>
<dbReference type="PROSITE" id="PS00675">
    <property type="entry name" value="SIGMA54_INTERACT_1"/>
    <property type="match status" value="1"/>
</dbReference>
<gene>
    <name evidence="20" type="ORF">GCM10010923_15800</name>
</gene>
<evidence type="ECO:0000256" key="9">
    <source>
        <dbReference type="ARBA" id="ARBA00023015"/>
    </source>
</evidence>
<dbReference type="Gene3D" id="1.10.8.60">
    <property type="match status" value="1"/>
</dbReference>
<evidence type="ECO:0000256" key="1">
    <source>
        <dbReference type="ARBA" id="ARBA00004496"/>
    </source>
</evidence>
<evidence type="ECO:0000256" key="17">
    <source>
        <dbReference type="PROSITE-ProRule" id="PRU00169"/>
    </source>
</evidence>
<dbReference type="InterPro" id="IPR025662">
    <property type="entry name" value="Sigma_54_int_dom_ATP-bd_1"/>
</dbReference>
<dbReference type="InterPro" id="IPR058031">
    <property type="entry name" value="AAA_lid_NorR"/>
</dbReference>
<dbReference type="SUPFAM" id="SSF46689">
    <property type="entry name" value="Homeodomain-like"/>
    <property type="match status" value="1"/>
</dbReference>
<protein>
    <recommendedName>
        <fullName evidence="2">DNA-binding transcriptional regulator NtrC</fullName>
    </recommendedName>
    <alternativeName>
        <fullName evidence="14">Nitrogen regulation protein NR(I)</fullName>
    </alternativeName>
    <alternativeName>
        <fullName evidence="15">Nitrogen regulator I</fullName>
    </alternativeName>
</protein>
<keyword evidence="21" id="KW-1185">Reference proteome</keyword>
<dbReference type="InterPro" id="IPR011006">
    <property type="entry name" value="CheY-like_superfamily"/>
</dbReference>
<evidence type="ECO:0000259" key="19">
    <source>
        <dbReference type="PROSITE" id="PS50110"/>
    </source>
</evidence>
<accession>A0ABQ1FCT3</accession>
<evidence type="ECO:0000313" key="21">
    <source>
        <dbReference type="Proteomes" id="UP000603317"/>
    </source>
</evidence>
<dbReference type="EMBL" id="BMID01000001">
    <property type="protein sequence ID" value="GGA06738.1"/>
    <property type="molecule type" value="Genomic_DNA"/>
</dbReference>
<dbReference type="SMART" id="SM00448">
    <property type="entry name" value="REC"/>
    <property type="match status" value="1"/>
</dbReference>
<keyword evidence="3" id="KW-0963">Cytoplasm</keyword>
<dbReference type="SUPFAM" id="SSF52540">
    <property type="entry name" value="P-loop containing nucleoside triphosphate hydrolases"/>
    <property type="match status" value="1"/>
</dbReference>
<keyword evidence="9" id="KW-0805">Transcription regulation</keyword>
<evidence type="ECO:0000313" key="20">
    <source>
        <dbReference type="EMBL" id="GGA06738.1"/>
    </source>
</evidence>
<evidence type="ECO:0000259" key="18">
    <source>
        <dbReference type="PROSITE" id="PS50045"/>
    </source>
</evidence>
<dbReference type="CDD" id="cd00009">
    <property type="entry name" value="AAA"/>
    <property type="match status" value="1"/>
</dbReference>
<evidence type="ECO:0000256" key="15">
    <source>
        <dbReference type="ARBA" id="ARBA00031910"/>
    </source>
</evidence>
<organism evidence="20 21">
    <name type="scientific">Blastomonas marina</name>
    <dbReference type="NCBI Taxonomy" id="1867408"/>
    <lineage>
        <taxon>Bacteria</taxon>
        <taxon>Pseudomonadati</taxon>
        <taxon>Pseudomonadota</taxon>
        <taxon>Alphaproteobacteria</taxon>
        <taxon>Sphingomonadales</taxon>
        <taxon>Sphingomonadaceae</taxon>
        <taxon>Blastomonas</taxon>
    </lineage>
</organism>
<dbReference type="Gene3D" id="3.40.50.2300">
    <property type="match status" value="1"/>
</dbReference>
<dbReference type="PROSITE" id="PS50045">
    <property type="entry name" value="SIGMA54_INTERACT_4"/>
    <property type="match status" value="1"/>
</dbReference>
<feature type="modified residue" description="4-aspartylphosphate" evidence="17">
    <location>
        <position position="64"/>
    </location>
</feature>
<dbReference type="InterPro" id="IPR002197">
    <property type="entry name" value="HTH_Fis"/>
</dbReference>
<dbReference type="Pfam" id="PF25601">
    <property type="entry name" value="AAA_lid_14"/>
    <property type="match status" value="1"/>
</dbReference>
<evidence type="ECO:0000256" key="14">
    <source>
        <dbReference type="ARBA" id="ARBA00029881"/>
    </source>
</evidence>
<evidence type="ECO:0000256" key="10">
    <source>
        <dbReference type="ARBA" id="ARBA00023125"/>
    </source>
</evidence>
<dbReference type="InterPro" id="IPR001789">
    <property type="entry name" value="Sig_transdc_resp-reg_receiver"/>
</dbReference>
<evidence type="ECO:0000256" key="2">
    <source>
        <dbReference type="ARBA" id="ARBA00019059"/>
    </source>
</evidence>
<keyword evidence="8" id="KW-0902">Two-component regulatory system</keyword>
<keyword evidence="13" id="KW-0535">Nitrogen fixation</keyword>
<keyword evidence="12" id="KW-0804">Transcription</keyword>
<evidence type="ECO:0000256" key="11">
    <source>
        <dbReference type="ARBA" id="ARBA00023159"/>
    </source>
</evidence>
<evidence type="ECO:0000256" key="3">
    <source>
        <dbReference type="ARBA" id="ARBA00022490"/>
    </source>
</evidence>
<proteinExistence type="predicted"/>
<dbReference type="PANTHER" id="PTHR32071">
    <property type="entry name" value="TRANSCRIPTIONAL REGULATORY PROTEIN"/>
    <property type="match status" value="1"/>
</dbReference>
<dbReference type="CDD" id="cd00156">
    <property type="entry name" value="REC"/>
    <property type="match status" value="1"/>
</dbReference>
<dbReference type="Proteomes" id="UP000603317">
    <property type="component" value="Unassembled WGS sequence"/>
</dbReference>
<comment type="subcellular location">
    <subcellularLocation>
        <location evidence="1">Cytoplasm</location>
    </subcellularLocation>
</comment>
<keyword evidence="11" id="KW-0010">Activator</keyword>
<feature type="domain" description="Response regulatory" evidence="19">
    <location>
        <begin position="12"/>
        <end position="129"/>
    </location>
</feature>
<keyword evidence="5 17" id="KW-0597">Phosphoprotein</keyword>
<dbReference type="Pfam" id="PF02954">
    <property type="entry name" value="HTH_8"/>
    <property type="match status" value="1"/>
</dbReference>
<evidence type="ECO:0000256" key="7">
    <source>
        <dbReference type="ARBA" id="ARBA00022840"/>
    </source>
</evidence>
<dbReference type="Gene3D" id="3.40.50.300">
    <property type="entry name" value="P-loop containing nucleotide triphosphate hydrolases"/>
    <property type="match status" value="1"/>
</dbReference>
<dbReference type="PANTHER" id="PTHR32071:SF95">
    <property type="entry name" value="DNA-BINDING TRANSCRIPTIONAL REGULATOR NTRC"/>
    <property type="match status" value="1"/>
</dbReference>
<keyword evidence="7" id="KW-0067">ATP-binding</keyword>
<dbReference type="SMART" id="SM00382">
    <property type="entry name" value="AAA"/>
    <property type="match status" value="1"/>
</dbReference>
<keyword evidence="6" id="KW-0547">Nucleotide-binding</keyword>
<evidence type="ECO:0000256" key="5">
    <source>
        <dbReference type="ARBA" id="ARBA00022553"/>
    </source>
</evidence>
<name>A0ABQ1FCT3_9SPHN</name>
<evidence type="ECO:0000256" key="16">
    <source>
        <dbReference type="ARBA" id="ARBA00043886"/>
    </source>
</evidence>
<dbReference type="InterPro" id="IPR003593">
    <property type="entry name" value="AAA+_ATPase"/>
</dbReference>
<keyword evidence="10" id="KW-0238">DNA-binding</keyword>
<evidence type="ECO:0000256" key="13">
    <source>
        <dbReference type="ARBA" id="ARBA00023231"/>
    </source>
</evidence>
<keyword evidence="4" id="KW-0678">Repressor</keyword>
<dbReference type="PROSITE" id="PS50110">
    <property type="entry name" value="RESPONSE_REGULATORY"/>
    <property type="match status" value="1"/>
</dbReference>
<sequence length="477" mass="50941">MNPDMEQDEARLLLIIDRDPAQARAVANHASRDGWRTVCVDECEAAIATLGTQEGMQLTAIVLDQSVPGEEACDLIAEMKSRRPALPILMLTASTSPQLAVEAMRAGATDYLVKPVGPEKVMQAVAGATRRGSPQNELAPLAEKIKSGRDFDAMVGAAPAFRSALAVAAKAARGHGHLLIEGESGSGKETLVRAMQGASPRAKAPFKLLNVADLSASAVDSALFGHEQGAFPGAFDNQSGALQNCDGGTLVIDEIDRLPLASQVRLAEVLETGCVRPLGATYGFRIDTRVLACSNTKLAGLVEAGLFDKDLFERISSTRIELPPLRERATDIPALARHFLAQIAEQPGLRQLGITDSALALLAAFDWPGNARQLQAVLFRAAVFTEGDALTSEDFPQLSSMVLPEPQKSATNYSEHAGVMLYTADGNLRPLEDIESDVIRLAIGHYRGRMTEVARRLGIGRSTLYRKLSDLGIDNAA</sequence>
<dbReference type="InterPro" id="IPR002078">
    <property type="entry name" value="Sigma_54_int"/>
</dbReference>
<comment type="function">
    <text evidence="16">Member of the two-component regulatory system NtrB/NtrC, which controls expression of the nitrogen-regulated (ntr) genes in response to nitrogen limitation. Phosphorylated NtrC binds directly to DNA and stimulates the formation of open promoter-sigma54-RNA polymerase complexes.</text>
</comment>
<dbReference type="Gene3D" id="1.10.10.60">
    <property type="entry name" value="Homeodomain-like"/>
    <property type="match status" value="1"/>
</dbReference>
<reference evidence="21" key="1">
    <citation type="journal article" date="2019" name="Int. J. Syst. Evol. Microbiol.">
        <title>The Global Catalogue of Microorganisms (GCM) 10K type strain sequencing project: providing services to taxonomists for standard genome sequencing and annotation.</title>
        <authorList>
            <consortium name="The Broad Institute Genomics Platform"/>
            <consortium name="The Broad Institute Genome Sequencing Center for Infectious Disease"/>
            <person name="Wu L."/>
            <person name="Ma J."/>
        </authorList>
    </citation>
    <scope>NUCLEOTIDE SEQUENCE [LARGE SCALE GENOMIC DNA]</scope>
    <source>
        <strain evidence="21">CGMCC 1.15297</strain>
    </source>
</reference>
<dbReference type="PRINTS" id="PR01590">
    <property type="entry name" value="HTHFIS"/>
</dbReference>
<evidence type="ECO:0000256" key="4">
    <source>
        <dbReference type="ARBA" id="ARBA00022491"/>
    </source>
</evidence>
<evidence type="ECO:0000256" key="6">
    <source>
        <dbReference type="ARBA" id="ARBA00022741"/>
    </source>
</evidence>
<dbReference type="InterPro" id="IPR027417">
    <property type="entry name" value="P-loop_NTPase"/>
</dbReference>
<dbReference type="Pfam" id="PF00072">
    <property type="entry name" value="Response_reg"/>
    <property type="match status" value="1"/>
</dbReference>
<dbReference type="Pfam" id="PF00158">
    <property type="entry name" value="Sigma54_activat"/>
    <property type="match status" value="1"/>
</dbReference>
<evidence type="ECO:0000256" key="8">
    <source>
        <dbReference type="ARBA" id="ARBA00023012"/>
    </source>
</evidence>
<feature type="domain" description="Sigma-54 factor interaction" evidence="18">
    <location>
        <begin position="154"/>
        <end position="383"/>
    </location>
</feature>
<comment type="caution">
    <text evidence="20">The sequence shown here is derived from an EMBL/GenBank/DDBJ whole genome shotgun (WGS) entry which is preliminary data.</text>
</comment>
<dbReference type="SUPFAM" id="SSF52172">
    <property type="entry name" value="CheY-like"/>
    <property type="match status" value="1"/>
</dbReference>